<proteinExistence type="inferred from homology"/>
<evidence type="ECO:0000256" key="3">
    <source>
        <dbReference type="ARBA" id="ARBA00023082"/>
    </source>
</evidence>
<dbReference type="InterPro" id="IPR014284">
    <property type="entry name" value="RNA_pol_sigma-70_dom"/>
</dbReference>
<evidence type="ECO:0000259" key="7">
    <source>
        <dbReference type="Pfam" id="PF04542"/>
    </source>
</evidence>
<evidence type="ECO:0000259" key="8">
    <source>
        <dbReference type="Pfam" id="PF08281"/>
    </source>
</evidence>
<dbReference type="Gene3D" id="1.10.1740.10">
    <property type="match status" value="1"/>
</dbReference>
<dbReference type="Pfam" id="PF08281">
    <property type="entry name" value="Sigma70_r4_2"/>
    <property type="match status" value="1"/>
</dbReference>
<dbReference type="EMBL" id="JADIMI010000011">
    <property type="protein sequence ID" value="MBO8451447.1"/>
    <property type="molecule type" value="Genomic_DNA"/>
</dbReference>
<evidence type="ECO:0000313" key="9">
    <source>
        <dbReference type="EMBL" id="MBO8451447.1"/>
    </source>
</evidence>
<dbReference type="PANTHER" id="PTHR43133:SF51">
    <property type="entry name" value="RNA POLYMERASE SIGMA FACTOR"/>
    <property type="match status" value="1"/>
</dbReference>
<dbReference type="Gene3D" id="1.10.10.10">
    <property type="entry name" value="Winged helix-like DNA-binding domain superfamily/Winged helix DNA-binding domain"/>
    <property type="match status" value="1"/>
</dbReference>
<feature type="domain" description="RNA polymerase sigma-70 region 2" evidence="7">
    <location>
        <begin position="23"/>
        <end position="89"/>
    </location>
</feature>
<reference evidence="9" key="2">
    <citation type="journal article" date="2021" name="PeerJ">
        <title>Extensive microbial diversity within the chicken gut microbiome revealed by metagenomics and culture.</title>
        <authorList>
            <person name="Gilroy R."/>
            <person name="Ravi A."/>
            <person name="Getino M."/>
            <person name="Pursley I."/>
            <person name="Horton D.L."/>
            <person name="Alikhan N.F."/>
            <person name="Baker D."/>
            <person name="Gharbi K."/>
            <person name="Hall N."/>
            <person name="Watson M."/>
            <person name="Adriaenssens E.M."/>
            <person name="Foster-Nyarko E."/>
            <person name="Jarju S."/>
            <person name="Secka A."/>
            <person name="Antonio M."/>
            <person name="Oren A."/>
            <person name="Chaudhuri R.R."/>
            <person name="La Ragione R."/>
            <person name="Hildebrand F."/>
            <person name="Pallen M.J."/>
        </authorList>
    </citation>
    <scope>NUCLEOTIDE SEQUENCE</scope>
    <source>
        <strain evidence="9">B1-20833</strain>
    </source>
</reference>
<evidence type="ECO:0000313" key="10">
    <source>
        <dbReference type="Proteomes" id="UP000823661"/>
    </source>
</evidence>
<evidence type="ECO:0000256" key="2">
    <source>
        <dbReference type="ARBA" id="ARBA00023015"/>
    </source>
</evidence>
<protein>
    <recommendedName>
        <fullName evidence="6">RNA polymerase sigma factor</fullName>
    </recommendedName>
</protein>
<comment type="caution">
    <text evidence="9">The sequence shown here is derived from an EMBL/GenBank/DDBJ whole genome shotgun (WGS) entry which is preliminary data.</text>
</comment>
<feature type="domain" description="RNA polymerase sigma factor 70 region 4 type 2" evidence="8">
    <location>
        <begin position="122"/>
        <end position="171"/>
    </location>
</feature>
<evidence type="ECO:0000256" key="1">
    <source>
        <dbReference type="ARBA" id="ARBA00010641"/>
    </source>
</evidence>
<dbReference type="GO" id="GO:0006352">
    <property type="term" value="P:DNA-templated transcription initiation"/>
    <property type="evidence" value="ECO:0007669"/>
    <property type="project" value="InterPro"/>
</dbReference>
<gene>
    <name evidence="9" type="ORF">IAC06_00995</name>
</gene>
<keyword evidence="3 6" id="KW-0731">Sigma factor</keyword>
<sequence length="180" mass="21230">MLDDREILSLYRSGDRERAFKALVDSYKERLYWHIRRFVYSHEDTDDLLQETFVKVWSGLPGFREDSRLFTWIYRIATNETLNFIRRQKTHGLADTEPVENIIGKKIDDDPYFNGTEVQKVLHNAIRKLPPRQKAVFNMRYFDDMGYNDIAGILGVSAGALKASYHHACTKIKEELEKYF</sequence>
<dbReference type="Proteomes" id="UP000823661">
    <property type="component" value="Unassembled WGS sequence"/>
</dbReference>
<evidence type="ECO:0000256" key="6">
    <source>
        <dbReference type="RuleBase" id="RU000716"/>
    </source>
</evidence>
<dbReference type="InterPro" id="IPR013324">
    <property type="entry name" value="RNA_pol_sigma_r3/r4-like"/>
</dbReference>
<dbReference type="InterPro" id="IPR000838">
    <property type="entry name" value="RNA_pol_sigma70_ECF_CS"/>
</dbReference>
<dbReference type="NCBIfam" id="TIGR02937">
    <property type="entry name" value="sigma70-ECF"/>
    <property type="match status" value="1"/>
</dbReference>
<dbReference type="InterPro" id="IPR013325">
    <property type="entry name" value="RNA_pol_sigma_r2"/>
</dbReference>
<dbReference type="InterPro" id="IPR036388">
    <property type="entry name" value="WH-like_DNA-bd_sf"/>
</dbReference>
<dbReference type="SUPFAM" id="SSF88946">
    <property type="entry name" value="Sigma2 domain of RNA polymerase sigma factors"/>
    <property type="match status" value="1"/>
</dbReference>
<dbReference type="InterPro" id="IPR007627">
    <property type="entry name" value="RNA_pol_sigma70_r2"/>
</dbReference>
<organism evidence="9 10">
    <name type="scientific">Candidatus Cryptobacteroides intestinavium</name>
    <dbReference type="NCBI Taxonomy" id="2840766"/>
    <lineage>
        <taxon>Bacteria</taxon>
        <taxon>Pseudomonadati</taxon>
        <taxon>Bacteroidota</taxon>
        <taxon>Bacteroidia</taxon>
        <taxon>Bacteroidales</taxon>
        <taxon>Candidatus Cryptobacteroides</taxon>
    </lineage>
</organism>
<dbReference type="AlphaFoldDB" id="A0A9D9EQI8"/>
<comment type="similarity">
    <text evidence="1 6">Belongs to the sigma-70 factor family. ECF subfamily.</text>
</comment>
<accession>A0A9D9EQI8</accession>
<dbReference type="PANTHER" id="PTHR43133">
    <property type="entry name" value="RNA POLYMERASE ECF-TYPE SIGMA FACTO"/>
    <property type="match status" value="1"/>
</dbReference>
<dbReference type="CDD" id="cd06171">
    <property type="entry name" value="Sigma70_r4"/>
    <property type="match status" value="1"/>
</dbReference>
<dbReference type="InterPro" id="IPR039425">
    <property type="entry name" value="RNA_pol_sigma-70-like"/>
</dbReference>
<keyword evidence="4 6" id="KW-0238">DNA-binding</keyword>
<dbReference type="Pfam" id="PF04542">
    <property type="entry name" value="Sigma70_r2"/>
    <property type="match status" value="1"/>
</dbReference>
<name>A0A9D9EQI8_9BACT</name>
<evidence type="ECO:0000256" key="5">
    <source>
        <dbReference type="ARBA" id="ARBA00023163"/>
    </source>
</evidence>
<dbReference type="InterPro" id="IPR013249">
    <property type="entry name" value="RNA_pol_sigma70_r4_t2"/>
</dbReference>
<evidence type="ECO:0000256" key="4">
    <source>
        <dbReference type="ARBA" id="ARBA00023125"/>
    </source>
</evidence>
<dbReference type="GO" id="GO:0003677">
    <property type="term" value="F:DNA binding"/>
    <property type="evidence" value="ECO:0007669"/>
    <property type="project" value="UniProtKB-KW"/>
</dbReference>
<keyword evidence="5 6" id="KW-0804">Transcription</keyword>
<keyword evidence="2 6" id="KW-0805">Transcription regulation</keyword>
<reference evidence="9" key="1">
    <citation type="submission" date="2020-10" db="EMBL/GenBank/DDBJ databases">
        <authorList>
            <person name="Gilroy R."/>
        </authorList>
    </citation>
    <scope>NUCLEOTIDE SEQUENCE</scope>
    <source>
        <strain evidence="9">B1-20833</strain>
    </source>
</reference>
<dbReference type="GO" id="GO:0016987">
    <property type="term" value="F:sigma factor activity"/>
    <property type="evidence" value="ECO:0007669"/>
    <property type="project" value="UniProtKB-KW"/>
</dbReference>
<dbReference type="PROSITE" id="PS01063">
    <property type="entry name" value="SIGMA70_ECF"/>
    <property type="match status" value="1"/>
</dbReference>
<dbReference type="SUPFAM" id="SSF88659">
    <property type="entry name" value="Sigma3 and sigma4 domains of RNA polymerase sigma factors"/>
    <property type="match status" value="1"/>
</dbReference>